<evidence type="ECO:0000256" key="4">
    <source>
        <dbReference type="PROSITE-ProRule" id="PRU00649"/>
    </source>
</evidence>
<dbReference type="SUPFAM" id="SSF81383">
    <property type="entry name" value="F-box domain"/>
    <property type="match status" value="1"/>
</dbReference>
<evidence type="ECO:0000259" key="7">
    <source>
        <dbReference type="PROSITE" id="PS51319"/>
    </source>
</evidence>
<dbReference type="InterPro" id="IPR010684">
    <property type="entry name" value="RNA_pol_II_trans_fac_SIII_A"/>
</dbReference>
<feature type="compositionally biased region" description="Basic and acidic residues" evidence="5">
    <location>
        <begin position="370"/>
        <end position="383"/>
    </location>
</feature>
<dbReference type="InterPro" id="IPR035441">
    <property type="entry name" value="TFIIS/LEDGF_dom_sf"/>
</dbReference>
<dbReference type="PANTHER" id="PTHR15141:SF49">
    <property type="entry name" value="TFIIS N-TERMINAL DOMAIN-CONTAINING PROTEIN"/>
    <property type="match status" value="1"/>
</dbReference>
<feature type="compositionally biased region" description="Basic residues" evidence="5">
    <location>
        <begin position="337"/>
        <end position="351"/>
    </location>
</feature>
<comment type="subcellular location">
    <subcellularLocation>
        <location evidence="1 4">Nucleus</location>
    </subcellularLocation>
</comment>
<feature type="domain" description="F-box" evidence="6">
    <location>
        <begin position="483"/>
        <end position="527"/>
    </location>
</feature>
<feature type="compositionally biased region" description="Basic residues" evidence="5">
    <location>
        <begin position="298"/>
        <end position="307"/>
    </location>
</feature>
<dbReference type="Ensembl" id="ENSACCT00020013717.1">
    <property type="protein sequence ID" value="ENSACCP00020013118.1"/>
    <property type="gene ID" value="ENSACCG00020009040.1"/>
</dbReference>
<dbReference type="Pfam" id="PF08711">
    <property type="entry name" value="Med26"/>
    <property type="match status" value="1"/>
</dbReference>
<sequence length="616" mass="68083">CGGAAAGRGPVVAAAGAAGPRRAEEIRAAPLPPPLGVGCRLLPGSGRAVGAEGSQPGRRGGDPCVRLRPRASRFVPLPPRDQAGVKEGWVAVRPRVVISRIIKTLTVLQDLDISLDILVETGIGKTVNSFRKHATAGNVAKTLVKQWKKLNLPENKSGHRGRKQNTEKEKDETNPSISKEIKPSEKSKASVLASRSSSSAPISKKLNKQHTCSEKTHQSRDSESQKECDSKEHSSSGSKHASQGTNPQAKESDFKEGTSTGSKKVSERQCSSVASKDLPPLKEKPSKDASKQRDPKCVKKPKQKPVIKSKGELPSDEEFEPPTMSFESYLSYDQVTRKRKRKGCSTGKRPKKCTEQEGSSLPQKTSTFSHAKEGEENLEKCEGDQSETPNKKAKVASLQDLLNTPLPKFLTGISSPPYAADFKASPAPVVEVPQQVSETVQFTGRRLNSKMQVYSGSKAVCLSKMLTLYEQCIRVLQNNIDLLHEVGSVPFEILEPVLTRCTPEQLFRIEECNPTFTEESDHLWKKHCQRNFKNESLLEYESWREMYLRLFNQREEKLKTLTKNILSAQSEKPKGRQVKMAYLTSAAKPPRNIRRQQQIHGTAGPVTQLHPIEKHK</sequence>
<feature type="region of interest" description="Disordered" evidence="5">
    <location>
        <begin position="150"/>
        <end position="394"/>
    </location>
</feature>
<evidence type="ECO:0000256" key="1">
    <source>
        <dbReference type="ARBA" id="ARBA00004123"/>
    </source>
</evidence>
<dbReference type="InParanoid" id="A0A663ELQ7"/>
<feature type="compositionally biased region" description="Low complexity" evidence="5">
    <location>
        <begin position="189"/>
        <end position="204"/>
    </location>
</feature>
<dbReference type="Pfam" id="PF06881">
    <property type="entry name" value="Elongin_A"/>
    <property type="match status" value="1"/>
</dbReference>
<evidence type="ECO:0000259" key="6">
    <source>
        <dbReference type="PROSITE" id="PS50181"/>
    </source>
</evidence>
<evidence type="ECO:0000313" key="8">
    <source>
        <dbReference type="Ensembl" id="ENSACCP00020013118.1"/>
    </source>
</evidence>
<feature type="compositionally biased region" description="Basic and acidic residues" evidence="5">
    <location>
        <begin position="164"/>
        <end position="188"/>
    </location>
</feature>
<dbReference type="GeneTree" id="ENSGT00390000002428"/>
<feature type="compositionally biased region" description="Polar residues" evidence="5">
    <location>
        <begin position="325"/>
        <end position="334"/>
    </location>
</feature>
<dbReference type="Gene3D" id="6.10.250.3180">
    <property type="match status" value="1"/>
</dbReference>
<evidence type="ECO:0000256" key="3">
    <source>
        <dbReference type="ARBA" id="ARBA00023242"/>
    </source>
</evidence>
<dbReference type="InterPro" id="IPR051870">
    <property type="entry name" value="Elongin-A_domain"/>
</dbReference>
<reference evidence="8" key="1">
    <citation type="submission" date="2025-08" db="UniProtKB">
        <authorList>
            <consortium name="Ensembl"/>
        </authorList>
    </citation>
    <scope>IDENTIFICATION</scope>
</reference>
<feature type="domain" description="TFIIS N-terminal" evidence="7">
    <location>
        <begin position="84"/>
        <end position="154"/>
    </location>
</feature>
<dbReference type="GO" id="GO:0006368">
    <property type="term" value="P:transcription elongation by RNA polymerase II"/>
    <property type="evidence" value="ECO:0007669"/>
    <property type="project" value="InterPro"/>
</dbReference>
<dbReference type="CDD" id="cd00183">
    <property type="entry name" value="TFIIS_I"/>
    <property type="match status" value="1"/>
</dbReference>
<dbReference type="Proteomes" id="UP000472275">
    <property type="component" value="Chromosome 15"/>
</dbReference>
<dbReference type="InterPro" id="IPR001810">
    <property type="entry name" value="F-box_dom"/>
</dbReference>
<organism evidence="8 9">
    <name type="scientific">Aquila chrysaetos chrysaetos</name>
    <dbReference type="NCBI Taxonomy" id="223781"/>
    <lineage>
        <taxon>Eukaryota</taxon>
        <taxon>Metazoa</taxon>
        <taxon>Chordata</taxon>
        <taxon>Craniata</taxon>
        <taxon>Vertebrata</taxon>
        <taxon>Euteleostomi</taxon>
        <taxon>Archelosauria</taxon>
        <taxon>Archosauria</taxon>
        <taxon>Dinosauria</taxon>
        <taxon>Saurischia</taxon>
        <taxon>Theropoda</taxon>
        <taxon>Coelurosauria</taxon>
        <taxon>Aves</taxon>
        <taxon>Neognathae</taxon>
        <taxon>Neoaves</taxon>
        <taxon>Telluraves</taxon>
        <taxon>Accipitrimorphae</taxon>
        <taxon>Accipitriformes</taxon>
        <taxon>Accipitridae</taxon>
        <taxon>Accipitrinae</taxon>
        <taxon>Aquila</taxon>
    </lineage>
</organism>
<feature type="compositionally biased region" description="Basic and acidic residues" evidence="5">
    <location>
        <begin position="211"/>
        <end position="234"/>
    </location>
</feature>
<dbReference type="SMART" id="SM00509">
    <property type="entry name" value="TFS2N"/>
    <property type="match status" value="1"/>
</dbReference>
<protein>
    <recommendedName>
        <fullName evidence="2">Elongin-A</fullName>
    </recommendedName>
</protein>
<feature type="compositionally biased region" description="Polar residues" evidence="5">
    <location>
        <begin position="257"/>
        <end position="274"/>
    </location>
</feature>
<proteinExistence type="predicted"/>
<gene>
    <name evidence="8" type="primary">LOC115351176</name>
</gene>
<keyword evidence="3 4" id="KW-0539">Nucleus</keyword>
<reference evidence="8" key="2">
    <citation type="submission" date="2025-09" db="UniProtKB">
        <authorList>
            <consortium name="Ensembl"/>
        </authorList>
    </citation>
    <scope>IDENTIFICATION</scope>
</reference>
<evidence type="ECO:0000313" key="9">
    <source>
        <dbReference type="Proteomes" id="UP000472275"/>
    </source>
</evidence>
<dbReference type="InterPro" id="IPR036047">
    <property type="entry name" value="F-box-like_dom_sf"/>
</dbReference>
<evidence type="ECO:0000256" key="5">
    <source>
        <dbReference type="SAM" id="MobiDB-lite"/>
    </source>
</evidence>
<dbReference type="PROSITE" id="PS51319">
    <property type="entry name" value="TFIIS_N"/>
    <property type="match status" value="1"/>
</dbReference>
<evidence type="ECO:0000256" key="2">
    <source>
        <dbReference type="ARBA" id="ARBA00021346"/>
    </source>
</evidence>
<dbReference type="GO" id="GO:0070449">
    <property type="term" value="C:elongin complex"/>
    <property type="evidence" value="ECO:0007669"/>
    <property type="project" value="InterPro"/>
</dbReference>
<dbReference type="SUPFAM" id="SSF47676">
    <property type="entry name" value="Conserved domain common to transcription factors TFIIS, elongin A, CRSP70"/>
    <property type="match status" value="1"/>
</dbReference>
<keyword evidence="9" id="KW-1185">Reference proteome</keyword>
<accession>A0A663ELQ7</accession>
<dbReference type="PROSITE" id="PS50181">
    <property type="entry name" value="FBOX"/>
    <property type="match status" value="1"/>
</dbReference>
<feature type="compositionally biased region" description="Low complexity" evidence="5">
    <location>
        <begin position="7"/>
        <end position="20"/>
    </location>
</feature>
<dbReference type="PANTHER" id="PTHR15141">
    <property type="entry name" value="TRANSCRIPTION ELONGATION FACTOR B POLYPEPTIDE 3"/>
    <property type="match status" value="1"/>
</dbReference>
<dbReference type="InterPro" id="IPR017923">
    <property type="entry name" value="TFIIS_N"/>
</dbReference>
<dbReference type="InterPro" id="IPR003617">
    <property type="entry name" value="TFIIS/CRSP70_N_sub"/>
</dbReference>
<dbReference type="Gene3D" id="1.20.930.10">
    <property type="entry name" value="Conserved domain common to transcription factors TFIIS, elongin A, CRSP70"/>
    <property type="match status" value="1"/>
</dbReference>
<feature type="region of interest" description="Disordered" evidence="5">
    <location>
        <begin position="1"/>
        <end position="21"/>
    </location>
</feature>
<feature type="compositionally biased region" description="Basic and acidic residues" evidence="5">
    <location>
        <begin position="279"/>
        <end position="297"/>
    </location>
</feature>
<feature type="compositionally biased region" description="Polar residues" evidence="5">
    <location>
        <begin position="356"/>
        <end position="369"/>
    </location>
</feature>
<feature type="compositionally biased region" description="Polar residues" evidence="5">
    <location>
        <begin position="235"/>
        <end position="249"/>
    </location>
</feature>
<name>A0A663ELQ7_AQUCH</name>
<dbReference type="AlphaFoldDB" id="A0A663ELQ7"/>